<dbReference type="InterPro" id="IPR055170">
    <property type="entry name" value="GFO_IDH_MocA-like_dom"/>
</dbReference>
<sequence length="363" mass="37930">MPATTTVGVIGCGQVSHMYLPILGRMPGVEVAAVADVDQERAAQVAKKYDVPQATDPRTLLERSDIEVVVNLTPIAVHVEVSKAALTADKHLWSEKPLAPTLEQARELLAEADQRGLAVGCAPDTLLGSGFQAARAALADGAVGTPLSATGLMFRGAMGRASFYTEGATPILDMAPYYFSALVNLFGPAVRVSGAAHTLRAGEEPTRPPAGAAIATAAVVEFANGLLANTALVWGTDHPREVPVLTVYGSDGELAAPNPNNFGDPAYVRRYGEDWKEVPDSRQPAELPHNLRGLGVGELAAAVRAGRKPRAGGDIACHVVDLITGLVRSAQTGERVELTTTCTPAPPLSVEERAALLGQGERS</sequence>
<accession>A0A1H1TE82</accession>
<dbReference type="Proteomes" id="UP000198983">
    <property type="component" value="Chromosome I"/>
</dbReference>
<dbReference type="RefSeq" id="WP_157728558.1">
    <property type="nucleotide sequence ID" value="NZ_LT629732.1"/>
</dbReference>
<keyword evidence="5" id="KW-1185">Reference proteome</keyword>
<evidence type="ECO:0000313" key="4">
    <source>
        <dbReference type="EMBL" id="SDS58530.1"/>
    </source>
</evidence>
<reference evidence="4 5" key="1">
    <citation type="submission" date="2016-10" db="EMBL/GenBank/DDBJ databases">
        <authorList>
            <person name="de Groot N.N."/>
        </authorList>
    </citation>
    <scope>NUCLEOTIDE SEQUENCE [LARGE SCALE GENOMIC DNA]</scope>
    <source>
        <strain evidence="4 5">DSM 22024</strain>
    </source>
</reference>
<dbReference type="SUPFAM" id="SSF55347">
    <property type="entry name" value="Glyceraldehyde-3-phosphate dehydrogenase-like, C-terminal domain"/>
    <property type="match status" value="1"/>
</dbReference>
<evidence type="ECO:0000259" key="3">
    <source>
        <dbReference type="Pfam" id="PF22725"/>
    </source>
</evidence>
<dbReference type="EMBL" id="LT629732">
    <property type="protein sequence ID" value="SDS58530.1"/>
    <property type="molecule type" value="Genomic_DNA"/>
</dbReference>
<dbReference type="GO" id="GO:0016491">
    <property type="term" value="F:oxidoreductase activity"/>
    <property type="evidence" value="ECO:0007669"/>
    <property type="project" value="UniProtKB-KW"/>
</dbReference>
<feature type="domain" description="Gfo/Idh/MocA-like oxidoreductase N-terminal" evidence="2">
    <location>
        <begin position="6"/>
        <end position="119"/>
    </location>
</feature>
<keyword evidence="1" id="KW-0560">Oxidoreductase</keyword>
<dbReference type="GO" id="GO:0000166">
    <property type="term" value="F:nucleotide binding"/>
    <property type="evidence" value="ECO:0007669"/>
    <property type="project" value="InterPro"/>
</dbReference>
<dbReference type="OrthoDB" id="9776544at2"/>
<dbReference type="AlphaFoldDB" id="A0A1H1TE82"/>
<evidence type="ECO:0000259" key="2">
    <source>
        <dbReference type="Pfam" id="PF01408"/>
    </source>
</evidence>
<evidence type="ECO:0000256" key="1">
    <source>
        <dbReference type="ARBA" id="ARBA00023002"/>
    </source>
</evidence>
<evidence type="ECO:0000313" key="5">
    <source>
        <dbReference type="Proteomes" id="UP000198983"/>
    </source>
</evidence>
<feature type="domain" description="GFO/IDH/MocA-like oxidoreductase" evidence="3">
    <location>
        <begin position="131"/>
        <end position="254"/>
    </location>
</feature>
<dbReference type="PANTHER" id="PTHR43818">
    <property type="entry name" value="BCDNA.GH03377"/>
    <property type="match status" value="1"/>
</dbReference>
<dbReference type="InterPro" id="IPR036291">
    <property type="entry name" value="NAD(P)-bd_dom_sf"/>
</dbReference>
<dbReference type="Pfam" id="PF22725">
    <property type="entry name" value="GFO_IDH_MocA_C3"/>
    <property type="match status" value="1"/>
</dbReference>
<dbReference type="Pfam" id="PF01408">
    <property type="entry name" value="GFO_IDH_MocA"/>
    <property type="match status" value="1"/>
</dbReference>
<name>A0A1H1TE82_9ACTN</name>
<gene>
    <name evidence="4" type="ORF">SAMN04489717_3165</name>
</gene>
<organism evidence="4 5">
    <name type="scientific">Actinopolymorpha singaporensis</name>
    <dbReference type="NCBI Taxonomy" id="117157"/>
    <lineage>
        <taxon>Bacteria</taxon>
        <taxon>Bacillati</taxon>
        <taxon>Actinomycetota</taxon>
        <taxon>Actinomycetes</taxon>
        <taxon>Propionibacteriales</taxon>
        <taxon>Actinopolymorphaceae</taxon>
        <taxon>Actinopolymorpha</taxon>
    </lineage>
</organism>
<dbReference type="PANTHER" id="PTHR43818:SF11">
    <property type="entry name" value="BCDNA.GH03377"/>
    <property type="match status" value="1"/>
</dbReference>
<dbReference type="InterPro" id="IPR050463">
    <property type="entry name" value="Gfo/Idh/MocA_oxidrdct_glycsds"/>
</dbReference>
<dbReference type="Gene3D" id="3.40.50.720">
    <property type="entry name" value="NAD(P)-binding Rossmann-like Domain"/>
    <property type="match status" value="1"/>
</dbReference>
<dbReference type="STRING" id="117157.SAMN04489717_3165"/>
<protein>
    <submittedName>
        <fullName evidence="4">Predicted dehydrogenase</fullName>
    </submittedName>
</protein>
<proteinExistence type="predicted"/>
<dbReference type="Gene3D" id="3.30.360.10">
    <property type="entry name" value="Dihydrodipicolinate Reductase, domain 2"/>
    <property type="match status" value="1"/>
</dbReference>
<dbReference type="InterPro" id="IPR000683">
    <property type="entry name" value="Gfo/Idh/MocA-like_OxRdtase_N"/>
</dbReference>
<dbReference type="SUPFAM" id="SSF51735">
    <property type="entry name" value="NAD(P)-binding Rossmann-fold domains"/>
    <property type="match status" value="1"/>
</dbReference>